<accession>A0A1V6NY01</accession>
<proteinExistence type="predicted"/>
<gene>
    <name evidence="1" type="ORF">PENPOL_c002G03745</name>
</gene>
<organism evidence="1 2">
    <name type="scientific">Penicillium polonicum</name>
    <dbReference type="NCBI Taxonomy" id="60169"/>
    <lineage>
        <taxon>Eukaryota</taxon>
        <taxon>Fungi</taxon>
        <taxon>Dikarya</taxon>
        <taxon>Ascomycota</taxon>
        <taxon>Pezizomycotina</taxon>
        <taxon>Eurotiomycetes</taxon>
        <taxon>Eurotiomycetidae</taxon>
        <taxon>Eurotiales</taxon>
        <taxon>Aspergillaceae</taxon>
        <taxon>Penicillium</taxon>
    </lineage>
</organism>
<name>A0A1V6NY01_PENPO</name>
<comment type="caution">
    <text evidence="1">The sequence shown here is derived from an EMBL/GenBank/DDBJ whole genome shotgun (WGS) entry which is preliminary data.</text>
</comment>
<dbReference type="EMBL" id="MDYM01000002">
    <property type="protein sequence ID" value="OQD69206.1"/>
    <property type="molecule type" value="Genomic_DNA"/>
</dbReference>
<dbReference type="Proteomes" id="UP000191408">
    <property type="component" value="Unassembled WGS sequence"/>
</dbReference>
<protein>
    <submittedName>
        <fullName evidence="1">Uncharacterized protein</fullName>
    </submittedName>
</protein>
<evidence type="ECO:0000313" key="2">
    <source>
        <dbReference type="Proteomes" id="UP000191408"/>
    </source>
</evidence>
<sequence length="102" mass="11981">MPESSPIRSLNDTELEVLMQIRYRDIERAAGRDEILEEFRDIFVVYQELRIFGLHFLAPHNVDVLFNLINHRMEALNEAMTVLDEEENSDNQIFGLVWAGLF</sequence>
<keyword evidence="2" id="KW-1185">Reference proteome</keyword>
<dbReference type="AlphaFoldDB" id="A0A1V6NY01"/>
<reference evidence="2" key="1">
    <citation type="journal article" date="2017" name="Nat. Microbiol.">
        <title>Global analysis of biosynthetic gene clusters reveals vast potential of secondary metabolite production in Penicillium species.</title>
        <authorList>
            <person name="Nielsen J.C."/>
            <person name="Grijseels S."/>
            <person name="Prigent S."/>
            <person name="Ji B."/>
            <person name="Dainat J."/>
            <person name="Nielsen K.F."/>
            <person name="Frisvad J.C."/>
            <person name="Workman M."/>
            <person name="Nielsen J."/>
        </authorList>
    </citation>
    <scope>NUCLEOTIDE SEQUENCE [LARGE SCALE GENOMIC DNA]</scope>
    <source>
        <strain evidence="2">IBT 4502</strain>
    </source>
</reference>
<dbReference type="OrthoDB" id="4363421at2759"/>
<evidence type="ECO:0000313" key="1">
    <source>
        <dbReference type="EMBL" id="OQD69206.1"/>
    </source>
</evidence>